<evidence type="ECO:0000256" key="2">
    <source>
        <dbReference type="ARBA" id="ARBA00022723"/>
    </source>
</evidence>
<evidence type="ECO:0000256" key="3">
    <source>
        <dbReference type="ARBA" id="ARBA00022741"/>
    </source>
</evidence>
<dbReference type="PANTHER" id="PTHR34699">
    <property type="match status" value="1"/>
</dbReference>
<evidence type="ECO:0000256" key="1">
    <source>
        <dbReference type="ARBA" id="ARBA00001936"/>
    </source>
</evidence>
<dbReference type="eggNOG" id="arCOG01221">
    <property type="taxonomic scope" value="Archaea"/>
</dbReference>
<keyword evidence="5 10" id="KW-0460">Magnesium</keyword>
<dbReference type="GO" id="GO:0009117">
    <property type="term" value="P:nucleotide metabolic process"/>
    <property type="evidence" value="ECO:0007669"/>
    <property type="project" value="UniProtKB-KW"/>
</dbReference>
<evidence type="ECO:0000259" key="11">
    <source>
        <dbReference type="Pfam" id="PF01931"/>
    </source>
</evidence>
<comment type="subunit">
    <text evidence="10">Homodimer.</text>
</comment>
<dbReference type="InterPro" id="IPR026533">
    <property type="entry name" value="NTPase/PRRC1"/>
</dbReference>
<dbReference type="InterPro" id="IPR050299">
    <property type="entry name" value="YjjX_NTPase"/>
</dbReference>
<comment type="catalytic activity">
    <reaction evidence="9 10">
        <text>XTP + H2O = XDP + phosphate + H(+)</text>
        <dbReference type="Rhea" id="RHEA:28406"/>
        <dbReference type="ChEBI" id="CHEBI:15377"/>
        <dbReference type="ChEBI" id="CHEBI:15378"/>
        <dbReference type="ChEBI" id="CHEBI:43474"/>
        <dbReference type="ChEBI" id="CHEBI:59884"/>
        <dbReference type="ChEBI" id="CHEBI:61314"/>
        <dbReference type="EC" id="3.6.1.73"/>
    </reaction>
</comment>
<dbReference type="EMBL" id="CP000505">
    <property type="protein sequence ID" value="ABL79025.1"/>
    <property type="molecule type" value="Genomic_DNA"/>
</dbReference>
<evidence type="ECO:0000256" key="8">
    <source>
        <dbReference type="ARBA" id="ARBA00048174"/>
    </source>
</evidence>
<dbReference type="Gene3D" id="3.90.950.10">
    <property type="match status" value="1"/>
</dbReference>
<keyword evidence="6 10" id="KW-0546">Nucleotide metabolism</keyword>
<comment type="function">
    <text evidence="10">Phosphatase that hydrolyzes non-canonical purine nucleotides such as XTP and ITP to their respective diphosphate derivatives. Probably excludes non-canonical purines from DNA/RNA precursor pool, thus preventing their incorporation into DNA/RNA and avoiding chromosomal lesions.</text>
</comment>
<evidence type="ECO:0000313" key="12">
    <source>
        <dbReference type="EMBL" id="ABL79025.1"/>
    </source>
</evidence>
<organism evidence="12 13">
    <name type="scientific">Thermofilum pendens (strain DSM 2475 / Hrk 5)</name>
    <dbReference type="NCBI Taxonomy" id="368408"/>
    <lineage>
        <taxon>Archaea</taxon>
        <taxon>Thermoproteota</taxon>
        <taxon>Thermoprotei</taxon>
        <taxon>Thermofilales</taxon>
        <taxon>Thermofilaceae</taxon>
        <taxon>Thermofilum</taxon>
    </lineage>
</organism>
<comment type="cofactor">
    <cofactor evidence="1">
        <name>Mn(2+)</name>
        <dbReference type="ChEBI" id="CHEBI:29035"/>
    </cofactor>
</comment>
<comment type="caution">
    <text evidence="10">Lacks conserved residue(s) required for the propagation of feature annotation.</text>
</comment>
<name>A1S0P5_THEPD</name>
<dbReference type="InterPro" id="IPR002786">
    <property type="entry name" value="Non_canon_purine_NTPase"/>
</dbReference>
<dbReference type="AlphaFoldDB" id="A1S0P5"/>
<evidence type="ECO:0000313" key="13">
    <source>
        <dbReference type="Proteomes" id="UP000000641"/>
    </source>
</evidence>
<dbReference type="OrthoDB" id="52857at2157"/>
<evidence type="ECO:0000256" key="4">
    <source>
        <dbReference type="ARBA" id="ARBA00022801"/>
    </source>
</evidence>
<proteinExistence type="inferred from homology"/>
<comment type="similarity">
    <text evidence="10">Belongs to the YjjX NTPase family.</text>
</comment>
<dbReference type="Proteomes" id="UP000000641">
    <property type="component" value="Chromosome"/>
</dbReference>
<evidence type="ECO:0000256" key="6">
    <source>
        <dbReference type="ARBA" id="ARBA00023080"/>
    </source>
</evidence>
<keyword evidence="13" id="KW-1185">Reference proteome</keyword>
<keyword evidence="2 10" id="KW-0479">Metal-binding</keyword>
<feature type="binding site" evidence="10">
    <location>
        <position position="67"/>
    </location>
    <ligand>
        <name>Mg(2+)</name>
        <dbReference type="ChEBI" id="CHEBI:18420"/>
    </ligand>
</feature>
<dbReference type="HOGENOM" id="CLU_087417_0_1_2"/>
<keyword evidence="4 10" id="KW-0378">Hydrolase</keyword>
<dbReference type="GO" id="GO:0046872">
    <property type="term" value="F:metal ion binding"/>
    <property type="evidence" value="ECO:0007669"/>
    <property type="project" value="UniProtKB-KW"/>
</dbReference>
<dbReference type="InterPro" id="IPR029001">
    <property type="entry name" value="ITPase-like_fam"/>
</dbReference>
<dbReference type="HAMAP" id="MF_00648">
    <property type="entry name" value="Non_canon_purine_NTPase_YjjX"/>
    <property type="match status" value="1"/>
</dbReference>
<dbReference type="Pfam" id="PF01931">
    <property type="entry name" value="NTPase_I-T"/>
    <property type="match status" value="1"/>
</dbReference>
<dbReference type="PANTHER" id="PTHR34699:SF2">
    <property type="entry name" value="NON-CANONICAL PURINE NTP PHOSPHATASE_PRRC1 DOMAIN-CONTAINING PROTEIN"/>
    <property type="match status" value="1"/>
</dbReference>
<comment type="cofactor">
    <cofactor evidence="10">
        <name>Mg(2+)</name>
        <dbReference type="ChEBI" id="CHEBI:18420"/>
    </cofactor>
    <cofactor evidence="10">
        <name>Mn(2+)</name>
        <dbReference type="ChEBI" id="CHEBI:29035"/>
    </cofactor>
    <text evidence="10">Binds 1 divalent metal cation per subunit; can use either Mg(2+) or Mn(2+).</text>
</comment>
<evidence type="ECO:0000256" key="10">
    <source>
        <dbReference type="HAMAP-Rule" id="MF_00648"/>
    </source>
</evidence>
<gene>
    <name evidence="12" type="ordered locus">Tpen_1630</name>
</gene>
<comment type="catalytic activity">
    <reaction evidence="8 10">
        <text>ITP + H2O = IDP + phosphate + H(+)</text>
        <dbReference type="Rhea" id="RHEA:28330"/>
        <dbReference type="ChEBI" id="CHEBI:15377"/>
        <dbReference type="ChEBI" id="CHEBI:15378"/>
        <dbReference type="ChEBI" id="CHEBI:43474"/>
        <dbReference type="ChEBI" id="CHEBI:58280"/>
        <dbReference type="ChEBI" id="CHEBI:61402"/>
        <dbReference type="EC" id="3.6.1.73"/>
    </reaction>
</comment>
<dbReference type="EC" id="3.6.1.73" evidence="10"/>
<accession>A1S0P5</accession>
<evidence type="ECO:0000256" key="9">
    <source>
        <dbReference type="ARBA" id="ARBA00048781"/>
    </source>
</evidence>
<dbReference type="GO" id="GO:0006772">
    <property type="term" value="P:thiamine metabolic process"/>
    <property type="evidence" value="ECO:0007669"/>
    <property type="project" value="TreeGrafter"/>
</dbReference>
<dbReference type="GeneID" id="4601033"/>
<evidence type="ECO:0000256" key="5">
    <source>
        <dbReference type="ARBA" id="ARBA00022842"/>
    </source>
</evidence>
<evidence type="ECO:0000256" key="7">
    <source>
        <dbReference type="ARBA" id="ARBA00023211"/>
    </source>
</evidence>
<dbReference type="SUPFAM" id="SSF52972">
    <property type="entry name" value="ITPase-like"/>
    <property type="match status" value="1"/>
</dbReference>
<dbReference type="FunFam" id="3.90.950.10:FF:000002">
    <property type="entry name" value="Inosine/xanthosine triphosphatase"/>
    <property type="match status" value="1"/>
</dbReference>
<keyword evidence="3 10" id="KW-0547">Nucleotide-binding</keyword>
<dbReference type="NCBIfam" id="TIGR00258">
    <property type="entry name" value="inosine/xanthosine triphosphatase"/>
    <property type="match status" value="1"/>
</dbReference>
<sequence>MRVVVGVGSANPSKIAGVEKAFKRYFGDVVVKGFRVESGVARQPFSLGEILRGARNRALRALEACGECAFGVGVEAGIFAVDGFYMDTQAAVVVKRGGAEGVGFSSSFAVPPFIVEEILSEGLELEEAVDRHFGTRNVGEGEGFVGLLTRGVVVREDLAEQAVLMALIPVLNEELYFRKSR</sequence>
<feature type="domain" description="Non-canonical purine NTP phosphatase/PRRC1" evidence="11">
    <location>
        <begin position="8"/>
        <end position="171"/>
    </location>
</feature>
<dbReference type="STRING" id="368408.Tpen_1630"/>
<dbReference type="GO" id="GO:0103023">
    <property type="term" value="F:ITPase activity"/>
    <property type="evidence" value="ECO:0007669"/>
    <property type="project" value="UniProtKB-EC"/>
</dbReference>
<dbReference type="RefSeq" id="WP_011753290.1">
    <property type="nucleotide sequence ID" value="NC_008698.1"/>
</dbReference>
<dbReference type="EnsemblBacteria" id="ABL79025">
    <property type="protein sequence ID" value="ABL79025"/>
    <property type="gene ID" value="Tpen_1630"/>
</dbReference>
<reference evidence="13" key="1">
    <citation type="journal article" date="2008" name="J. Bacteriol.">
        <title>Genome sequence of Thermofilum pendens reveals an exceptional loss of biosynthetic pathways without genome reduction.</title>
        <authorList>
            <person name="Anderson I."/>
            <person name="Rodriguez J."/>
            <person name="Susanti D."/>
            <person name="Porat I."/>
            <person name="Reich C."/>
            <person name="Ulrich L.E."/>
            <person name="Elkins J.G."/>
            <person name="Mavromatis K."/>
            <person name="Lykidis A."/>
            <person name="Kim E."/>
            <person name="Thompson L.S."/>
            <person name="Nolan M."/>
            <person name="Land M."/>
            <person name="Copeland A."/>
            <person name="Lapidus A."/>
            <person name="Lucas S."/>
            <person name="Detter C."/>
            <person name="Zhulin I.B."/>
            <person name="Olsen G.J."/>
            <person name="Whitman W."/>
            <person name="Mukhopadhyay B."/>
            <person name="Bristow J."/>
            <person name="Kyrpides N."/>
        </authorList>
    </citation>
    <scope>NUCLEOTIDE SEQUENCE [LARGE SCALE GENOMIC DNA]</scope>
    <source>
        <strain evidence="13">DSM 2475 / Hrk 5</strain>
    </source>
</reference>
<keyword evidence="7 10" id="KW-0464">Manganese</keyword>
<dbReference type="KEGG" id="tpe:Tpen_1630"/>
<dbReference type="GO" id="GO:0000166">
    <property type="term" value="F:nucleotide binding"/>
    <property type="evidence" value="ECO:0007669"/>
    <property type="project" value="UniProtKB-KW"/>
</dbReference>
<protein>
    <recommendedName>
        <fullName evidence="10">Probable inosine/xanthosine triphosphatase</fullName>
        <shortName evidence="10">ITPase/XTPase</shortName>
        <ecNumber evidence="10">3.6.1.73</ecNumber>
    </recommendedName>
    <alternativeName>
        <fullName evidence="10">Non-canonical purine NTP phosphatase</fullName>
    </alternativeName>
    <alternativeName>
        <fullName evidence="10">Non-standard purine NTP phosphatase</fullName>
    </alternativeName>
    <alternativeName>
        <fullName evidence="10">Nucleoside-triphosphate phosphatase</fullName>
        <shortName evidence="10">NTPase</shortName>
    </alternativeName>
</protein>
<feature type="binding site" evidence="10">
    <location>
        <position position="37"/>
    </location>
    <ligand>
        <name>Mg(2+)</name>
        <dbReference type="ChEBI" id="CHEBI:18420"/>
    </ligand>
</feature>